<evidence type="ECO:0000313" key="8">
    <source>
        <dbReference type="EMBL" id="OCL14736.1"/>
    </source>
</evidence>
<dbReference type="Gene3D" id="1.10.287.130">
    <property type="match status" value="1"/>
</dbReference>
<dbReference type="OrthoDB" id="303614at2759"/>
<dbReference type="SMART" id="SM00448">
    <property type="entry name" value="REC"/>
    <property type="match status" value="1"/>
</dbReference>
<evidence type="ECO:0000259" key="6">
    <source>
        <dbReference type="PROSITE" id="PS50109"/>
    </source>
</evidence>
<dbReference type="InterPro" id="IPR001789">
    <property type="entry name" value="Sig_transdc_resp-reg_receiver"/>
</dbReference>
<dbReference type="CDD" id="cd17546">
    <property type="entry name" value="REC_hyHK_CKI1_RcsC-like"/>
    <property type="match status" value="1"/>
</dbReference>
<dbReference type="SMART" id="SM00387">
    <property type="entry name" value="HATPase_c"/>
    <property type="match status" value="1"/>
</dbReference>
<protein>
    <submittedName>
        <fullName evidence="8">Uncharacterized protein</fullName>
    </submittedName>
</protein>
<sequence>MPPEAARERDLYRYYQPWLDAQSLVDARSGDHGEAWGLTYQGYRPRSSRDKALTSWAQLATLRLNVRRGMVSLIDSSQQYILAEATKTLSLISESRYKPGDEVWLGNTIIARDDGVCHHTFASLYTAVENDGSSYTTEALVVPDLRLDDRFKQRDYVTGNPGVLFYAGVPIKTKSGHKIGVYAVSSDQPRFGLDIDELKFMEDVAATVMEHLEMAKDRDDRNKGERMVRGLAEFIEGMSSMEASSLATTGATNQSGRASVPEINGPSRISAVMERQTENARLQILDQTESPMPNYTSDSPQREPAQPTSAKQQLPPELDDSSHIFARAAQIIRESTSADGVVFFGTMASNLRGHFHELPGNADEATDESPDHTSGSENVSAGSVPGRRRRRRENSSTSQEANKAISEYDINTPQKKACELVGFSISDETFSKSRLSYKDFALSEESMERYIRRFPYGKFFSFTDEGSGISSGDESVGNRFEGAKSNTTEVPGQKRLNSIKKSKKEPFVPTELLKVLPGVRNLIFLPLWDFTEGKYIAGGFIWTDRAGRLMSPDNELPYLKAFGNSIMSEIARTNAQKADLAKTTFIASISHELRSPLHGILGSVEFLHDTATSAYQSGLFNSIETCGKTLLDTIEHVLDYAKINKLRKANVRKKNGAMQARRKSNANSNNSNNIMGLAADFDLAALVEEVTDAVCAGHAFKRAHPGTFQDPDATIEQSEPASSPSRQIVNGSASRISQNQEHKVAVLLDIEPRPNWTVRAQPGALRRIVMNLLGNALKYTSSGFVSVALQSEADSDQSSINVRLRFVDSGKGMSMEYQRTRLFSPFSQEDPFSAGTGLGLSIVRQITDSLGGSIHIKSTQYVGTDVEVLLKLPASDLPIVSQSSQTALSVASATKGLKLCLLDPILEGEASYSENLHRIEESLQWTCKNWFGMEIFRCSDTADIDPDIFLYAEPPPAEAFLNRHGGDVLKATDKKDVPIIVICTNASRALEFRSNEGRKMGARGILTEAIPQPCGPRKLAKVLQKCLDRISSMSDMTAAKMRPLLNKNVSASAVTTQPSSKSLNLGMEAASFTTPHRNTDTSECLAVCAPDSPLSKSHLALMNRSVEQGQASQIEHLRTSSVPAVQSSHEATNVLVVDDNPINLQLLVMFMKKHKFSYAEARNGLEALEKYKASCTASNHYSLSSTLRARFDYVLMDISMPVMDGLESTRLIRKFELEHQIKATTIIALTGLASAQAQHEALNSGVNHYLPKPVKFQELRYLLDR</sequence>
<gene>
    <name evidence="8" type="ORF">AOQ84DRAFT_394277</name>
</gene>
<dbReference type="PANTHER" id="PTHR43719">
    <property type="entry name" value="TWO-COMPONENT HISTIDINE KINASE"/>
    <property type="match status" value="1"/>
</dbReference>
<dbReference type="FunFam" id="3.30.450.40:FF:000083">
    <property type="entry name" value="Sensor histidine kinase/response regulator, putative (AFU_orthologue AFUA_4G00660)"/>
    <property type="match status" value="1"/>
</dbReference>
<dbReference type="InterPro" id="IPR003018">
    <property type="entry name" value="GAF"/>
</dbReference>
<dbReference type="Pfam" id="PF00512">
    <property type="entry name" value="HisKA"/>
    <property type="match status" value="1"/>
</dbReference>
<dbReference type="AlphaFoldDB" id="A0A8E2FD04"/>
<organism evidence="8 9">
    <name type="scientific">Glonium stellatum</name>
    <dbReference type="NCBI Taxonomy" id="574774"/>
    <lineage>
        <taxon>Eukaryota</taxon>
        <taxon>Fungi</taxon>
        <taxon>Dikarya</taxon>
        <taxon>Ascomycota</taxon>
        <taxon>Pezizomycotina</taxon>
        <taxon>Dothideomycetes</taxon>
        <taxon>Pleosporomycetidae</taxon>
        <taxon>Gloniales</taxon>
        <taxon>Gloniaceae</taxon>
        <taxon>Glonium</taxon>
    </lineage>
</organism>
<dbReference type="Pfam" id="PF02518">
    <property type="entry name" value="HATPase_c"/>
    <property type="match status" value="1"/>
</dbReference>
<dbReference type="SUPFAM" id="SSF55781">
    <property type="entry name" value="GAF domain-like"/>
    <property type="match status" value="1"/>
</dbReference>
<evidence type="ECO:0000256" key="5">
    <source>
        <dbReference type="SAM" id="MobiDB-lite"/>
    </source>
</evidence>
<dbReference type="Pfam" id="PF01590">
    <property type="entry name" value="GAF"/>
    <property type="match status" value="1"/>
</dbReference>
<dbReference type="PROSITE" id="PS50110">
    <property type="entry name" value="RESPONSE_REGULATORY"/>
    <property type="match status" value="1"/>
</dbReference>
<dbReference type="InterPro" id="IPR003594">
    <property type="entry name" value="HATPase_dom"/>
</dbReference>
<feature type="compositionally biased region" description="Polar residues" evidence="5">
    <location>
        <begin position="715"/>
        <end position="736"/>
    </location>
</feature>
<feature type="region of interest" description="Disordered" evidence="5">
    <location>
        <begin position="355"/>
        <end position="408"/>
    </location>
</feature>
<dbReference type="EMBL" id="KV748542">
    <property type="protein sequence ID" value="OCL14736.1"/>
    <property type="molecule type" value="Genomic_DNA"/>
</dbReference>
<name>A0A8E2FD04_9PEZI</name>
<dbReference type="PRINTS" id="PR00344">
    <property type="entry name" value="BCTRLSENSOR"/>
</dbReference>
<proteinExistence type="predicted"/>
<feature type="compositionally biased region" description="Polar residues" evidence="5">
    <location>
        <begin position="285"/>
        <end position="299"/>
    </location>
</feature>
<dbReference type="Gene3D" id="3.40.50.2300">
    <property type="match status" value="1"/>
</dbReference>
<evidence type="ECO:0000256" key="4">
    <source>
        <dbReference type="PROSITE-ProRule" id="PRU00169"/>
    </source>
</evidence>
<dbReference type="CDD" id="cd00082">
    <property type="entry name" value="HisKA"/>
    <property type="match status" value="1"/>
</dbReference>
<keyword evidence="3" id="KW-0418">Kinase</keyword>
<reference evidence="8 9" key="1">
    <citation type="journal article" date="2016" name="Nat. Commun.">
        <title>Ectomycorrhizal ecology is imprinted in the genome of the dominant symbiotic fungus Cenococcum geophilum.</title>
        <authorList>
            <consortium name="DOE Joint Genome Institute"/>
            <person name="Peter M."/>
            <person name="Kohler A."/>
            <person name="Ohm R.A."/>
            <person name="Kuo A."/>
            <person name="Krutzmann J."/>
            <person name="Morin E."/>
            <person name="Arend M."/>
            <person name="Barry K.W."/>
            <person name="Binder M."/>
            <person name="Choi C."/>
            <person name="Clum A."/>
            <person name="Copeland A."/>
            <person name="Grisel N."/>
            <person name="Haridas S."/>
            <person name="Kipfer T."/>
            <person name="LaButti K."/>
            <person name="Lindquist E."/>
            <person name="Lipzen A."/>
            <person name="Maire R."/>
            <person name="Meier B."/>
            <person name="Mihaltcheva S."/>
            <person name="Molinier V."/>
            <person name="Murat C."/>
            <person name="Poggeler S."/>
            <person name="Quandt C.A."/>
            <person name="Sperisen C."/>
            <person name="Tritt A."/>
            <person name="Tisserant E."/>
            <person name="Crous P.W."/>
            <person name="Henrissat B."/>
            <person name="Nehls U."/>
            <person name="Egli S."/>
            <person name="Spatafora J.W."/>
            <person name="Grigoriev I.V."/>
            <person name="Martin F.M."/>
        </authorList>
    </citation>
    <scope>NUCLEOTIDE SEQUENCE [LARGE SCALE GENOMIC DNA]</scope>
    <source>
        <strain evidence="8 9">CBS 207.34</strain>
    </source>
</reference>
<feature type="modified residue" description="4-aspartylphosphate" evidence="4">
    <location>
        <position position="1197"/>
    </location>
</feature>
<dbReference type="GO" id="GO:0000155">
    <property type="term" value="F:phosphorelay sensor kinase activity"/>
    <property type="evidence" value="ECO:0007669"/>
    <property type="project" value="InterPro"/>
</dbReference>
<dbReference type="Proteomes" id="UP000250140">
    <property type="component" value="Unassembled WGS sequence"/>
</dbReference>
<dbReference type="InterPro" id="IPR036890">
    <property type="entry name" value="HATPase_C_sf"/>
</dbReference>
<feature type="region of interest" description="Disordered" evidence="5">
    <location>
        <begin position="285"/>
        <end position="317"/>
    </location>
</feature>
<dbReference type="InterPro" id="IPR004358">
    <property type="entry name" value="Sig_transdc_His_kin-like_C"/>
</dbReference>
<dbReference type="InterPro" id="IPR005467">
    <property type="entry name" value="His_kinase_dom"/>
</dbReference>
<dbReference type="FunFam" id="1.10.287.130:FF:000023">
    <property type="entry name" value="Sensor histidine kinase/response regulator, putative"/>
    <property type="match status" value="1"/>
</dbReference>
<dbReference type="InterPro" id="IPR036097">
    <property type="entry name" value="HisK_dim/P_sf"/>
</dbReference>
<feature type="domain" description="Histidine kinase" evidence="6">
    <location>
        <begin position="588"/>
        <end position="874"/>
    </location>
</feature>
<evidence type="ECO:0000256" key="1">
    <source>
        <dbReference type="ARBA" id="ARBA00022553"/>
    </source>
</evidence>
<accession>A0A8E2FD04</accession>
<keyword evidence="9" id="KW-1185">Reference proteome</keyword>
<feature type="domain" description="Response regulatory" evidence="7">
    <location>
        <begin position="1133"/>
        <end position="1265"/>
    </location>
</feature>
<dbReference type="InterPro" id="IPR029016">
    <property type="entry name" value="GAF-like_dom_sf"/>
</dbReference>
<feature type="compositionally biased region" description="Polar residues" evidence="5">
    <location>
        <begin position="372"/>
        <end position="381"/>
    </location>
</feature>
<feature type="region of interest" description="Disordered" evidence="5">
    <location>
        <begin position="706"/>
        <end position="736"/>
    </location>
</feature>
<feature type="compositionally biased region" description="Polar residues" evidence="5">
    <location>
        <begin position="243"/>
        <end position="257"/>
    </location>
</feature>
<dbReference type="Gene3D" id="3.30.565.10">
    <property type="entry name" value="Histidine kinase-like ATPase, C-terminal domain"/>
    <property type="match status" value="1"/>
</dbReference>
<dbReference type="Pfam" id="PF00072">
    <property type="entry name" value="Response_reg"/>
    <property type="match status" value="1"/>
</dbReference>
<dbReference type="SUPFAM" id="SSF52172">
    <property type="entry name" value="CheY-like"/>
    <property type="match status" value="1"/>
</dbReference>
<dbReference type="SMART" id="SM00388">
    <property type="entry name" value="HisKA"/>
    <property type="match status" value="1"/>
</dbReference>
<dbReference type="SUPFAM" id="SSF55874">
    <property type="entry name" value="ATPase domain of HSP90 chaperone/DNA topoisomerase II/histidine kinase"/>
    <property type="match status" value="1"/>
</dbReference>
<evidence type="ECO:0000256" key="3">
    <source>
        <dbReference type="ARBA" id="ARBA00022777"/>
    </source>
</evidence>
<dbReference type="SUPFAM" id="SSF47384">
    <property type="entry name" value="Homodimeric domain of signal transducing histidine kinase"/>
    <property type="match status" value="1"/>
</dbReference>
<dbReference type="Gene3D" id="3.30.450.40">
    <property type="match status" value="1"/>
</dbReference>
<dbReference type="InterPro" id="IPR011006">
    <property type="entry name" value="CheY-like_superfamily"/>
</dbReference>
<dbReference type="InterPro" id="IPR003661">
    <property type="entry name" value="HisK_dim/P_dom"/>
</dbReference>
<dbReference type="PANTHER" id="PTHR43719:SF28">
    <property type="entry name" value="PEROXIDE STRESS-ACTIVATED HISTIDINE KINASE MAK1-RELATED"/>
    <property type="match status" value="1"/>
</dbReference>
<evidence type="ECO:0000256" key="2">
    <source>
        <dbReference type="ARBA" id="ARBA00022679"/>
    </source>
</evidence>
<dbReference type="PROSITE" id="PS50109">
    <property type="entry name" value="HIS_KIN"/>
    <property type="match status" value="1"/>
</dbReference>
<dbReference type="InterPro" id="IPR050956">
    <property type="entry name" value="2C_system_His_kinase"/>
</dbReference>
<keyword evidence="1 4" id="KW-0597">Phosphoprotein</keyword>
<feature type="region of interest" description="Disordered" evidence="5">
    <location>
        <begin position="243"/>
        <end position="265"/>
    </location>
</feature>
<evidence type="ECO:0000259" key="7">
    <source>
        <dbReference type="PROSITE" id="PS50110"/>
    </source>
</evidence>
<evidence type="ECO:0000313" key="9">
    <source>
        <dbReference type="Proteomes" id="UP000250140"/>
    </source>
</evidence>
<keyword evidence="2" id="KW-0808">Transferase</keyword>